<keyword evidence="2" id="KW-1185">Reference proteome</keyword>
<evidence type="ECO:0000313" key="1">
    <source>
        <dbReference type="EMBL" id="KAJ9585427.1"/>
    </source>
</evidence>
<dbReference type="Proteomes" id="UP001233999">
    <property type="component" value="Unassembled WGS sequence"/>
</dbReference>
<dbReference type="AlphaFoldDB" id="A0AAD7ZRU1"/>
<dbReference type="EMBL" id="JASPKZ010007272">
    <property type="protein sequence ID" value="KAJ9585427.1"/>
    <property type="molecule type" value="Genomic_DNA"/>
</dbReference>
<comment type="caution">
    <text evidence="1">The sequence shown here is derived from an EMBL/GenBank/DDBJ whole genome shotgun (WGS) entry which is preliminary data.</text>
</comment>
<reference evidence="1" key="1">
    <citation type="journal article" date="2023" name="IScience">
        <title>Live-bearing cockroach genome reveals convergent evolutionary mechanisms linked to viviparity in insects and beyond.</title>
        <authorList>
            <person name="Fouks B."/>
            <person name="Harrison M.C."/>
            <person name="Mikhailova A.A."/>
            <person name="Marchal E."/>
            <person name="English S."/>
            <person name="Carruthers M."/>
            <person name="Jennings E.C."/>
            <person name="Chiamaka E.L."/>
            <person name="Frigard R.A."/>
            <person name="Pippel M."/>
            <person name="Attardo G.M."/>
            <person name="Benoit J.B."/>
            <person name="Bornberg-Bauer E."/>
            <person name="Tobe S.S."/>
        </authorList>
    </citation>
    <scope>NUCLEOTIDE SEQUENCE</scope>
    <source>
        <strain evidence="1">Stay&amp;Tobe</strain>
    </source>
</reference>
<name>A0AAD7ZRU1_DIPPU</name>
<proteinExistence type="predicted"/>
<sequence length="61" mass="6928">PLARLPPFHTIDRTLALLYDGHICPYESAVKLCDKERGLIWKFVSHPSDGAEICEGVKKYE</sequence>
<feature type="non-terminal residue" evidence="1">
    <location>
        <position position="61"/>
    </location>
</feature>
<reference evidence="1" key="2">
    <citation type="submission" date="2023-05" db="EMBL/GenBank/DDBJ databases">
        <authorList>
            <person name="Fouks B."/>
        </authorList>
    </citation>
    <scope>NUCLEOTIDE SEQUENCE</scope>
    <source>
        <strain evidence="1">Stay&amp;Tobe</strain>
        <tissue evidence="1">Testes</tissue>
    </source>
</reference>
<feature type="non-terminal residue" evidence="1">
    <location>
        <position position="1"/>
    </location>
</feature>
<evidence type="ECO:0000313" key="2">
    <source>
        <dbReference type="Proteomes" id="UP001233999"/>
    </source>
</evidence>
<gene>
    <name evidence="1" type="ORF">L9F63_002774</name>
</gene>
<protein>
    <submittedName>
        <fullName evidence="1">Uncharacterized protein</fullName>
    </submittedName>
</protein>
<accession>A0AAD7ZRU1</accession>
<organism evidence="1 2">
    <name type="scientific">Diploptera punctata</name>
    <name type="common">Pacific beetle cockroach</name>
    <dbReference type="NCBI Taxonomy" id="6984"/>
    <lineage>
        <taxon>Eukaryota</taxon>
        <taxon>Metazoa</taxon>
        <taxon>Ecdysozoa</taxon>
        <taxon>Arthropoda</taxon>
        <taxon>Hexapoda</taxon>
        <taxon>Insecta</taxon>
        <taxon>Pterygota</taxon>
        <taxon>Neoptera</taxon>
        <taxon>Polyneoptera</taxon>
        <taxon>Dictyoptera</taxon>
        <taxon>Blattodea</taxon>
        <taxon>Blaberoidea</taxon>
        <taxon>Blaberidae</taxon>
        <taxon>Diplopterinae</taxon>
        <taxon>Diploptera</taxon>
    </lineage>
</organism>